<dbReference type="RefSeq" id="WP_146646118.1">
    <property type="nucleotide sequence ID" value="NZ_CP012333.1"/>
</dbReference>
<evidence type="ECO:0000256" key="4">
    <source>
        <dbReference type="ARBA" id="ARBA00022840"/>
    </source>
</evidence>
<dbReference type="STRING" id="1391654.AKJ09_01206"/>
<feature type="domain" description="Helicase C-terminal" evidence="6">
    <location>
        <begin position="318"/>
        <end position="452"/>
    </location>
</feature>
<evidence type="ECO:0000313" key="7">
    <source>
        <dbReference type="EMBL" id="AKU94542.1"/>
    </source>
</evidence>
<accession>A0A0K1PLZ2</accession>
<dbReference type="InterPro" id="IPR006935">
    <property type="entry name" value="Helicase/UvrB_N"/>
</dbReference>
<dbReference type="EMBL" id="CP012333">
    <property type="protein sequence ID" value="AKU94542.1"/>
    <property type="molecule type" value="Genomic_DNA"/>
</dbReference>
<dbReference type="Pfam" id="PF00271">
    <property type="entry name" value="Helicase_C"/>
    <property type="match status" value="1"/>
</dbReference>
<dbReference type="InterPro" id="IPR014001">
    <property type="entry name" value="Helicase_ATP-bd"/>
</dbReference>
<dbReference type="InterPro" id="IPR050615">
    <property type="entry name" value="ATP-dep_DNA_Helicase"/>
</dbReference>
<keyword evidence="2" id="KW-0378">Hydrolase</keyword>
<dbReference type="AlphaFoldDB" id="A0A0K1PLZ2"/>
<dbReference type="PATRIC" id="fig|1391654.3.peg.1222"/>
<protein>
    <submittedName>
        <fullName evidence="7">DNA helicase</fullName>
    </submittedName>
</protein>
<dbReference type="GO" id="GO:0004386">
    <property type="term" value="F:helicase activity"/>
    <property type="evidence" value="ECO:0007669"/>
    <property type="project" value="UniProtKB-KW"/>
</dbReference>
<dbReference type="Pfam" id="PF18458">
    <property type="entry name" value="XPB_DRD"/>
    <property type="match status" value="1"/>
</dbReference>
<reference evidence="7 8" key="1">
    <citation type="submission" date="2015-08" db="EMBL/GenBank/DDBJ databases">
        <authorList>
            <person name="Babu N.S."/>
            <person name="Beckwith C.J."/>
            <person name="Beseler K.G."/>
            <person name="Brison A."/>
            <person name="Carone J.V."/>
            <person name="Caskin T.P."/>
            <person name="Diamond M."/>
            <person name="Durham M.E."/>
            <person name="Foxe J.M."/>
            <person name="Go M."/>
            <person name="Henderson B.A."/>
            <person name="Jones I.B."/>
            <person name="McGettigan J.A."/>
            <person name="Micheletti S.J."/>
            <person name="Nasrallah M.E."/>
            <person name="Ortiz D."/>
            <person name="Piller C.R."/>
            <person name="Privatt S.R."/>
            <person name="Schneider S.L."/>
            <person name="Sharp S."/>
            <person name="Smith T.C."/>
            <person name="Stanton J.D."/>
            <person name="Ullery H.E."/>
            <person name="Wilson R.J."/>
            <person name="Serrano M.G."/>
            <person name="Buck G."/>
            <person name="Lee V."/>
            <person name="Wang Y."/>
            <person name="Carvalho R."/>
            <person name="Voegtly L."/>
            <person name="Shi R."/>
            <person name="Duckworth R."/>
            <person name="Johnson A."/>
            <person name="Loviza R."/>
            <person name="Walstead R."/>
            <person name="Shah Z."/>
            <person name="Kiflezghi M."/>
            <person name="Wade K."/>
            <person name="Ball S.L."/>
            <person name="Bradley K.W."/>
            <person name="Asai D.J."/>
            <person name="Bowman C.A."/>
            <person name="Russell D.A."/>
            <person name="Pope W.H."/>
            <person name="Jacobs-Sera D."/>
            <person name="Hendrix R.W."/>
            <person name="Hatfull G.F."/>
        </authorList>
    </citation>
    <scope>NUCLEOTIDE SEQUENCE [LARGE SCALE GENOMIC DNA]</scope>
    <source>
        <strain evidence="7 8">DSM 27648</strain>
    </source>
</reference>
<keyword evidence="3 7" id="KW-0347">Helicase</keyword>
<organism evidence="7 8">
    <name type="scientific">Labilithrix luteola</name>
    <dbReference type="NCBI Taxonomy" id="1391654"/>
    <lineage>
        <taxon>Bacteria</taxon>
        <taxon>Pseudomonadati</taxon>
        <taxon>Myxococcota</taxon>
        <taxon>Polyangia</taxon>
        <taxon>Polyangiales</taxon>
        <taxon>Labilitrichaceae</taxon>
        <taxon>Labilithrix</taxon>
    </lineage>
</organism>
<dbReference type="KEGG" id="llu:AKJ09_01206"/>
<dbReference type="OrthoDB" id="9804086at2"/>
<dbReference type="Pfam" id="PF04851">
    <property type="entry name" value="ResIII"/>
    <property type="match status" value="1"/>
</dbReference>
<dbReference type="CDD" id="cd17926">
    <property type="entry name" value="DEXHc_RE"/>
    <property type="match status" value="1"/>
</dbReference>
<name>A0A0K1PLZ2_9BACT</name>
<dbReference type="Gene3D" id="3.40.50.300">
    <property type="entry name" value="P-loop containing nucleotide triphosphate hydrolases"/>
    <property type="match status" value="2"/>
</dbReference>
<dbReference type="InterPro" id="IPR001650">
    <property type="entry name" value="Helicase_C-like"/>
</dbReference>
<dbReference type="InterPro" id="IPR040699">
    <property type="entry name" value="XPB_DRD"/>
</dbReference>
<evidence type="ECO:0000256" key="1">
    <source>
        <dbReference type="ARBA" id="ARBA00022741"/>
    </source>
</evidence>
<dbReference type="SMART" id="SM00487">
    <property type="entry name" value="DEXDc"/>
    <property type="match status" value="1"/>
</dbReference>
<keyword evidence="4" id="KW-0067">ATP-binding</keyword>
<dbReference type="PROSITE" id="PS51192">
    <property type="entry name" value="HELICASE_ATP_BIND_1"/>
    <property type="match status" value="1"/>
</dbReference>
<dbReference type="PROSITE" id="PS51194">
    <property type="entry name" value="HELICASE_CTER"/>
    <property type="match status" value="1"/>
</dbReference>
<evidence type="ECO:0000256" key="3">
    <source>
        <dbReference type="ARBA" id="ARBA00022806"/>
    </source>
</evidence>
<dbReference type="PANTHER" id="PTHR11274">
    <property type="entry name" value="RAD25/XP-B DNA REPAIR HELICASE"/>
    <property type="match status" value="1"/>
</dbReference>
<evidence type="ECO:0000259" key="6">
    <source>
        <dbReference type="PROSITE" id="PS51194"/>
    </source>
</evidence>
<dbReference type="InterPro" id="IPR027417">
    <property type="entry name" value="P-loop_NTPase"/>
</dbReference>
<dbReference type="GO" id="GO:0003677">
    <property type="term" value="F:DNA binding"/>
    <property type="evidence" value="ECO:0007669"/>
    <property type="project" value="InterPro"/>
</dbReference>
<dbReference type="SUPFAM" id="SSF52540">
    <property type="entry name" value="P-loop containing nucleoside triphosphate hydrolases"/>
    <property type="match status" value="1"/>
</dbReference>
<dbReference type="PANTHER" id="PTHR11274:SF0">
    <property type="entry name" value="GENERAL TRANSCRIPTION AND DNA REPAIR FACTOR IIH HELICASE SUBUNIT XPB"/>
    <property type="match status" value="1"/>
</dbReference>
<keyword evidence="8" id="KW-1185">Reference proteome</keyword>
<evidence type="ECO:0000259" key="5">
    <source>
        <dbReference type="PROSITE" id="PS51192"/>
    </source>
</evidence>
<evidence type="ECO:0000256" key="2">
    <source>
        <dbReference type="ARBA" id="ARBA00022801"/>
    </source>
</evidence>
<gene>
    <name evidence="7" type="ORF">AKJ09_01206</name>
</gene>
<feature type="domain" description="Helicase ATP-binding" evidence="5">
    <location>
        <begin position="82"/>
        <end position="226"/>
    </location>
</feature>
<evidence type="ECO:0000313" key="8">
    <source>
        <dbReference type="Proteomes" id="UP000064967"/>
    </source>
</evidence>
<dbReference type="SMART" id="SM00490">
    <property type="entry name" value="HELICc"/>
    <property type="match status" value="1"/>
</dbReference>
<keyword evidence="1" id="KW-0547">Nucleotide-binding</keyword>
<dbReference type="GO" id="GO:0016787">
    <property type="term" value="F:hydrolase activity"/>
    <property type="evidence" value="ECO:0007669"/>
    <property type="project" value="UniProtKB-KW"/>
</dbReference>
<dbReference type="GO" id="GO:0005524">
    <property type="term" value="F:ATP binding"/>
    <property type="evidence" value="ECO:0007669"/>
    <property type="project" value="UniProtKB-KW"/>
</dbReference>
<dbReference type="Gene3D" id="3.40.1170.30">
    <property type="match status" value="1"/>
</dbReference>
<dbReference type="Proteomes" id="UP000064967">
    <property type="component" value="Chromosome"/>
</dbReference>
<proteinExistence type="predicted"/>
<sequence length="452" mass="49481">MVHLRFERGTLSLDGHVENLKGVLWDARSSSFRAAAHRFRSIAEACEANGVAVSGDLRERWPRLPRSSAALGLRPYQEQALAAWNAGGQRGLVVLPTGAGKTRIATAAIMETGLPAAILCPTRVLASAWVADLEARLGERVGCVGDGKHVVARITVFTFESAYRHMDRLGDGFGLLVVDEVHHFGGGFRLEALESCAAIARMGLTATAPERRTEAAATLDDLVGPVVFEMSFGELVGEHLAPLTMMRRRVELDPYERAIYAEKTRLFQEMRRAFFRTNRGADYAALVKSISGVVGGARVLRDHADAMELAAFPRAKRRIVAELLEAHRGDRTIVFTAYAENAYRVARDNLVPVIAAETSARERESILTKFREGTLRAIASARVLNEGVDVPDANVAIIVAGTLGPREYVQRIGRVLRPARDKHALVYELVTDATSDERHALVRGRHAPQTSH</sequence>